<protein>
    <submittedName>
        <fullName evidence="9">Uncharacterized protein</fullName>
    </submittedName>
</protein>
<evidence type="ECO:0000256" key="7">
    <source>
        <dbReference type="SAM" id="MobiDB-lite"/>
    </source>
</evidence>
<feature type="transmembrane region" description="Helical" evidence="8">
    <location>
        <begin position="87"/>
        <end position="105"/>
    </location>
</feature>
<dbReference type="AlphaFoldDB" id="A0A7S4PC51"/>
<keyword evidence="3" id="KW-1003">Cell membrane</keyword>
<feature type="transmembrane region" description="Helical" evidence="8">
    <location>
        <begin position="436"/>
        <end position="455"/>
    </location>
</feature>
<feature type="transmembrane region" description="Helical" evidence="8">
    <location>
        <begin position="336"/>
        <end position="354"/>
    </location>
</feature>
<dbReference type="PANTHER" id="PTHR30047">
    <property type="entry name" value="HIGH-AFFINITY CHOLINE TRANSPORT PROTEIN-RELATED"/>
    <property type="match status" value="1"/>
</dbReference>
<dbReference type="EMBL" id="HBKN01041262">
    <property type="protein sequence ID" value="CAE2329387.1"/>
    <property type="molecule type" value="Transcribed_RNA"/>
</dbReference>
<evidence type="ECO:0000256" key="5">
    <source>
        <dbReference type="ARBA" id="ARBA00022989"/>
    </source>
</evidence>
<dbReference type="InterPro" id="IPR000060">
    <property type="entry name" value="BCCT_transptr"/>
</dbReference>
<feature type="transmembrane region" description="Helical" evidence="8">
    <location>
        <begin position="771"/>
        <end position="792"/>
    </location>
</feature>
<evidence type="ECO:0000256" key="4">
    <source>
        <dbReference type="ARBA" id="ARBA00022692"/>
    </source>
</evidence>
<evidence type="ECO:0000256" key="1">
    <source>
        <dbReference type="ARBA" id="ARBA00004651"/>
    </source>
</evidence>
<feature type="transmembrane region" description="Helical" evidence="8">
    <location>
        <begin position="166"/>
        <end position="187"/>
    </location>
</feature>
<name>A0A7S4PC51_GUITH</name>
<feature type="transmembrane region" description="Helical" evidence="8">
    <location>
        <begin position="700"/>
        <end position="720"/>
    </location>
</feature>
<feature type="transmembrane region" description="Helical" evidence="8">
    <location>
        <begin position="224"/>
        <end position="244"/>
    </location>
</feature>
<feature type="transmembrane region" description="Helical" evidence="8">
    <location>
        <begin position="611"/>
        <end position="634"/>
    </location>
</feature>
<gene>
    <name evidence="9" type="ORF">GTHE00462_LOCUS32247</name>
</gene>
<feature type="transmembrane region" description="Helical" evidence="8">
    <location>
        <begin position="540"/>
        <end position="560"/>
    </location>
</feature>
<proteinExistence type="predicted"/>
<feature type="transmembrane region" description="Helical" evidence="8">
    <location>
        <begin position="741"/>
        <end position="765"/>
    </location>
</feature>
<sequence>MVKGLVEIMSSSSEVEESSPEGASESDAVESIAPTTSLKRIRTTRRGISGATDSAIFANSDDANKVDLPRLLHMNDFQVSGFRGNPVVIGLSLLGTLILVIIAVAKKDEFFSHTVITKRWITNNFTWLFIGAQNIWVLFIAYIWLIPKYGSMKLGHEDTKPDYNTVTWFMMMFGTAGTGTGLVYYGVGEPILHLGYNRYVARGYLTFDEISQTSINLAYYHWGIHAWMCYTIVGLSTGVAAYRLGLPLTIRSCFFPIFGKMVFGWFGDVVDTLSVFTTLFAICISMGVGAIQINTGLNMLFNVNQSTGVKVILIALMTVLGGISAHAGLRRGVRVLSIISFCVMLSLLFMALLADDTKYLLNLFFQSIGHHIHTFIVLGSHTDAFAQLGISVDKKSGPQIWMDWWTIFYWSWWVSWSPFVGMFIARISKGRTIKEVINASLTGPVLFTMVWFAVFGGAGLRMERLAIRDGCFARCKIVKDNVAFSSDYCSSALYGNSLASSTARVGYFEMVPSTIRNCSDIRQLSTRTIDEMWFDVISQYSNIGNFMIVISLIAMVLSVVTTNDSGSIILNYIGSNGVGGVSVVQKQLWSLWIGLVTMIMLLVGGNKALTAMQTVIVVLGLPYTVIVCVMCYAFKMVVDMELHDDTDQNLTVIQGRYNKLQENDNGMEFWSHSILSITSVIDFLFSFGAIEPPSLEEWKIFGMCVVAPWWILGICIIKCLHGENASDEDLQLFRFDFHSRILVKAQAFTFFSAITFNFAIIFLLLDIKYRNFWVIGLTLYMFFACVVAMIRNDIRHVYNVEGDVIRNLIASVFYPFTLYQMWMQLGQPRPKASAYRKHGN</sequence>
<evidence type="ECO:0000256" key="3">
    <source>
        <dbReference type="ARBA" id="ARBA00022475"/>
    </source>
</evidence>
<comment type="subcellular location">
    <subcellularLocation>
        <location evidence="1">Cell membrane</location>
        <topology evidence="1">Multi-pass membrane protein</topology>
    </subcellularLocation>
</comment>
<keyword evidence="5 8" id="KW-1133">Transmembrane helix</keyword>
<evidence type="ECO:0000256" key="2">
    <source>
        <dbReference type="ARBA" id="ARBA00022448"/>
    </source>
</evidence>
<dbReference type="PANTHER" id="PTHR30047:SF7">
    <property type="entry name" value="HIGH-AFFINITY CHOLINE TRANSPORT PROTEIN"/>
    <property type="match status" value="1"/>
</dbReference>
<reference evidence="9" key="1">
    <citation type="submission" date="2021-01" db="EMBL/GenBank/DDBJ databases">
        <authorList>
            <person name="Corre E."/>
            <person name="Pelletier E."/>
            <person name="Niang G."/>
            <person name="Scheremetjew M."/>
            <person name="Finn R."/>
            <person name="Kale V."/>
            <person name="Holt S."/>
            <person name="Cochrane G."/>
            <person name="Meng A."/>
            <person name="Brown T."/>
            <person name="Cohen L."/>
        </authorList>
    </citation>
    <scope>NUCLEOTIDE SEQUENCE</scope>
    <source>
        <strain evidence="9">CCMP 2712</strain>
    </source>
</reference>
<organism evidence="9">
    <name type="scientific">Guillardia theta</name>
    <name type="common">Cryptophyte</name>
    <name type="synonym">Cryptomonas phi</name>
    <dbReference type="NCBI Taxonomy" id="55529"/>
    <lineage>
        <taxon>Eukaryota</taxon>
        <taxon>Cryptophyceae</taxon>
        <taxon>Pyrenomonadales</taxon>
        <taxon>Geminigeraceae</taxon>
        <taxon>Guillardia</taxon>
    </lineage>
</organism>
<dbReference type="Pfam" id="PF02028">
    <property type="entry name" value="BCCT"/>
    <property type="match status" value="2"/>
</dbReference>
<feature type="transmembrane region" description="Helical" evidence="8">
    <location>
        <begin position="669"/>
        <end position="688"/>
    </location>
</feature>
<accession>A0A7S4PC51</accession>
<evidence type="ECO:0000313" key="9">
    <source>
        <dbReference type="EMBL" id="CAE2329387.1"/>
    </source>
</evidence>
<feature type="transmembrane region" description="Helical" evidence="8">
    <location>
        <begin position="265"/>
        <end position="291"/>
    </location>
</feature>
<feature type="transmembrane region" description="Helical" evidence="8">
    <location>
        <begin position="404"/>
        <end position="424"/>
    </location>
</feature>
<feature type="transmembrane region" description="Helical" evidence="8">
    <location>
        <begin position="125"/>
        <end position="145"/>
    </location>
</feature>
<dbReference type="GO" id="GO:0005886">
    <property type="term" value="C:plasma membrane"/>
    <property type="evidence" value="ECO:0007669"/>
    <property type="project" value="UniProtKB-SubCell"/>
</dbReference>
<evidence type="ECO:0000256" key="6">
    <source>
        <dbReference type="ARBA" id="ARBA00023136"/>
    </source>
</evidence>
<keyword evidence="6 8" id="KW-0472">Membrane</keyword>
<dbReference type="GO" id="GO:0022857">
    <property type="term" value="F:transmembrane transporter activity"/>
    <property type="evidence" value="ECO:0007669"/>
    <property type="project" value="InterPro"/>
</dbReference>
<feature type="region of interest" description="Disordered" evidence="7">
    <location>
        <begin position="8"/>
        <end position="31"/>
    </location>
</feature>
<feature type="transmembrane region" description="Helical" evidence="8">
    <location>
        <begin position="311"/>
        <end position="329"/>
    </location>
</feature>
<feature type="transmembrane region" description="Helical" evidence="8">
    <location>
        <begin position="588"/>
        <end position="605"/>
    </location>
</feature>
<evidence type="ECO:0000256" key="8">
    <source>
        <dbReference type="SAM" id="Phobius"/>
    </source>
</evidence>
<keyword evidence="4 8" id="KW-0812">Transmembrane</keyword>
<feature type="transmembrane region" description="Helical" evidence="8">
    <location>
        <begin position="804"/>
        <end position="822"/>
    </location>
</feature>
<keyword evidence="2" id="KW-0813">Transport</keyword>